<proteinExistence type="predicted"/>
<dbReference type="AlphaFoldDB" id="B9TL87"/>
<organism evidence="1 2">
    <name type="scientific">Ricinus communis</name>
    <name type="common">Castor bean</name>
    <dbReference type="NCBI Taxonomy" id="3988"/>
    <lineage>
        <taxon>Eukaryota</taxon>
        <taxon>Viridiplantae</taxon>
        <taxon>Streptophyta</taxon>
        <taxon>Embryophyta</taxon>
        <taxon>Tracheophyta</taxon>
        <taxon>Spermatophyta</taxon>
        <taxon>Magnoliopsida</taxon>
        <taxon>eudicotyledons</taxon>
        <taxon>Gunneridae</taxon>
        <taxon>Pentapetalae</taxon>
        <taxon>rosids</taxon>
        <taxon>fabids</taxon>
        <taxon>Malpighiales</taxon>
        <taxon>Euphorbiaceae</taxon>
        <taxon>Acalyphoideae</taxon>
        <taxon>Acalypheae</taxon>
        <taxon>Ricinus</taxon>
    </lineage>
</organism>
<dbReference type="Proteomes" id="UP000008311">
    <property type="component" value="Unassembled WGS sequence"/>
</dbReference>
<sequence>MAHAPAEPFSAELRMGRQRQQCLRDRVRAGRRAELVVDHAKLFALAPQPQHGFHEVVAVPAKYPAHPQHDVFWPQRRQLLFTGEFRGAVDRGRAGRILL</sequence>
<protein>
    <submittedName>
        <fullName evidence="1">Uncharacterized protein</fullName>
    </submittedName>
</protein>
<dbReference type="EMBL" id="EQ986353">
    <property type="protein sequence ID" value="EEF23376.1"/>
    <property type="molecule type" value="Genomic_DNA"/>
</dbReference>
<feature type="non-terminal residue" evidence="1">
    <location>
        <position position="99"/>
    </location>
</feature>
<name>B9TL87_RICCO</name>
<dbReference type="InParanoid" id="B9TL87"/>
<accession>B9TL87</accession>
<reference evidence="2" key="1">
    <citation type="journal article" date="2010" name="Nat. Biotechnol.">
        <title>Draft genome sequence of the oilseed species Ricinus communis.</title>
        <authorList>
            <person name="Chan A.P."/>
            <person name="Crabtree J."/>
            <person name="Zhao Q."/>
            <person name="Lorenzi H."/>
            <person name="Orvis J."/>
            <person name="Puiu D."/>
            <person name="Melake-Berhan A."/>
            <person name="Jones K.M."/>
            <person name="Redman J."/>
            <person name="Chen G."/>
            <person name="Cahoon E.B."/>
            <person name="Gedil M."/>
            <person name="Stanke M."/>
            <person name="Haas B.J."/>
            <person name="Wortman J.R."/>
            <person name="Fraser-Liggett C.M."/>
            <person name="Ravel J."/>
            <person name="Rabinowicz P.D."/>
        </authorList>
    </citation>
    <scope>NUCLEOTIDE SEQUENCE [LARGE SCALE GENOMIC DNA]</scope>
    <source>
        <strain evidence="2">cv. Hale</strain>
    </source>
</reference>
<evidence type="ECO:0000313" key="1">
    <source>
        <dbReference type="EMBL" id="EEF23376.1"/>
    </source>
</evidence>
<gene>
    <name evidence="1" type="ORF">RCOM_1975560</name>
</gene>
<keyword evidence="2" id="KW-1185">Reference proteome</keyword>
<evidence type="ECO:0000313" key="2">
    <source>
        <dbReference type="Proteomes" id="UP000008311"/>
    </source>
</evidence>